<dbReference type="AlphaFoldDB" id="A0A4R0XP51"/>
<evidence type="ECO:0000259" key="2">
    <source>
        <dbReference type="PROSITE" id="PS51194"/>
    </source>
</evidence>
<sequence>MNHVLFEDRPNYETVSFPKPRPFQTSAHDRLREGRRAGHKNQLVMAPTGAGKSYLGLRIAHEALAKGRKAIFVCDREALIDQTSEVADKYGLSAHGVIKANHWRVNRDMPFQIASAQTLARRGWPEDMDVIIIDEAHTQYTVWRDYIPNCRASVIGLSATPFSDGLGKLFSNLINATTMHDLTESGVLVPMRVFSCKKTNMDGAATRGGEWTDSAAEERGMEIVGDVVAEWMKLGEGRKTIVFGSTIKHCEELCREFNAAGVMAAVFTSETPPEQRKPLLEEYRKRNSVLRVLISVEALAKGFDVQDVGCVVDCRPLRKSLSTAIQMWGRGLRSSPETGKQDCLLLDHSGNITRFLDDYTDIFYNGLDALDAGEKLDKAVRKEPEEKEVVACPSCGYKPFGRRCMSCGFEPKSSALVEAVPGEMQEVVIGKRKLADDKRHLYAQICTYARSHSDPDKQRGRAAHLYRKIMGDWPPRDFVFEKTENVTIERNTLNKIKSTNIAAAKARSNG</sequence>
<dbReference type="Pfam" id="PF04851">
    <property type="entry name" value="ResIII"/>
    <property type="match status" value="1"/>
</dbReference>
<dbReference type="EMBL" id="MWML01000013">
    <property type="protein sequence ID" value="TCG09327.1"/>
    <property type="molecule type" value="Genomic_DNA"/>
</dbReference>
<gene>
    <name evidence="3" type="ORF">BZM27_05870</name>
</gene>
<comment type="caution">
    <text evidence="3">The sequence shown here is derived from an EMBL/GenBank/DDBJ whole genome shotgun (WGS) entry which is preliminary data.</text>
</comment>
<protein>
    <submittedName>
        <fullName evidence="3">Helicase</fullName>
    </submittedName>
</protein>
<keyword evidence="3" id="KW-0378">Hydrolase</keyword>
<keyword evidence="3" id="KW-0067">ATP-binding</keyword>
<reference evidence="3 4" key="1">
    <citation type="submission" date="2017-02" db="EMBL/GenBank/DDBJ databases">
        <title>Paraburkholderia sophoroidis sp. nov. and Paraburkholderia steynii sp. nov. rhizobial symbionts of the fynbos legume Hypocalyptus sophoroides.</title>
        <authorList>
            <person name="Steenkamp E.T."/>
            <person name="Beukes C.W."/>
            <person name="Van Zyl E."/>
            <person name="Avontuur J."/>
            <person name="Chan W.Y."/>
            <person name="Hassen A."/>
            <person name="Palmer M."/>
            <person name="Mthombeni L."/>
            <person name="Phalane F."/>
            <person name="Sereme K."/>
            <person name="Venter S.N."/>
        </authorList>
    </citation>
    <scope>NUCLEOTIDE SEQUENCE [LARGE SCALE GENOMIC DNA]</scope>
    <source>
        <strain evidence="3 4">HC1.1ba</strain>
    </source>
</reference>
<dbReference type="Gene3D" id="3.40.50.300">
    <property type="entry name" value="P-loop containing nucleotide triphosphate hydrolases"/>
    <property type="match status" value="2"/>
</dbReference>
<dbReference type="PANTHER" id="PTHR47396">
    <property type="entry name" value="TYPE I RESTRICTION ENZYME ECOKI R PROTEIN"/>
    <property type="match status" value="1"/>
</dbReference>
<keyword evidence="4" id="KW-1185">Reference proteome</keyword>
<dbReference type="GO" id="GO:0003677">
    <property type="term" value="F:DNA binding"/>
    <property type="evidence" value="ECO:0007669"/>
    <property type="project" value="InterPro"/>
</dbReference>
<dbReference type="SMART" id="SM00487">
    <property type="entry name" value="DEXDc"/>
    <property type="match status" value="1"/>
</dbReference>
<evidence type="ECO:0000313" key="4">
    <source>
        <dbReference type="Proteomes" id="UP000294200"/>
    </source>
</evidence>
<dbReference type="SMART" id="SM00490">
    <property type="entry name" value="HELICc"/>
    <property type="match status" value="1"/>
</dbReference>
<proteinExistence type="predicted"/>
<feature type="domain" description="Helicase ATP-binding" evidence="1">
    <location>
        <begin position="33"/>
        <end position="179"/>
    </location>
</feature>
<dbReference type="GO" id="GO:0005524">
    <property type="term" value="F:ATP binding"/>
    <property type="evidence" value="ECO:0007669"/>
    <property type="project" value="InterPro"/>
</dbReference>
<dbReference type="GO" id="GO:0004386">
    <property type="term" value="F:helicase activity"/>
    <property type="evidence" value="ECO:0007669"/>
    <property type="project" value="UniProtKB-KW"/>
</dbReference>
<dbReference type="InterPro" id="IPR027417">
    <property type="entry name" value="P-loop_NTPase"/>
</dbReference>
<organism evidence="3 4">
    <name type="scientific">Paraburkholderia steynii</name>
    <dbReference type="NCBI Taxonomy" id="1245441"/>
    <lineage>
        <taxon>Bacteria</taxon>
        <taxon>Pseudomonadati</taxon>
        <taxon>Pseudomonadota</taxon>
        <taxon>Betaproteobacteria</taxon>
        <taxon>Burkholderiales</taxon>
        <taxon>Burkholderiaceae</taxon>
        <taxon>Paraburkholderia</taxon>
    </lineage>
</organism>
<dbReference type="GO" id="GO:0016787">
    <property type="term" value="F:hydrolase activity"/>
    <property type="evidence" value="ECO:0007669"/>
    <property type="project" value="InterPro"/>
</dbReference>
<keyword evidence="3" id="KW-0547">Nucleotide-binding</keyword>
<dbReference type="InterPro" id="IPR001650">
    <property type="entry name" value="Helicase_C-like"/>
</dbReference>
<feature type="domain" description="Helicase C-terminal" evidence="2">
    <location>
        <begin position="226"/>
        <end position="378"/>
    </location>
</feature>
<dbReference type="PROSITE" id="PS51194">
    <property type="entry name" value="HELICASE_CTER"/>
    <property type="match status" value="1"/>
</dbReference>
<dbReference type="InterPro" id="IPR014001">
    <property type="entry name" value="Helicase_ATP-bd"/>
</dbReference>
<dbReference type="PROSITE" id="PS51192">
    <property type="entry name" value="HELICASE_ATP_BIND_1"/>
    <property type="match status" value="1"/>
</dbReference>
<accession>A0A4R0XP51</accession>
<keyword evidence="3" id="KW-0347">Helicase</keyword>
<evidence type="ECO:0000313" key="3">
    <source>
        <dbReference type="EMBL" id="TCG09327.1"/>
    </source>
</evidence>
<dbReference type="PANTHER" id="PTHR47396:SF1">
    <property type="entry name" value="ATP-DEPENDENT HELICASE IRC3-RELATED"/>
    <property type="match status" value="1"/>
</dbReference>
<dbReference type="Pfam" id="PF00271">
    <property type="entry name" value="Helicase_C"/>
    <property type="match status" value="1"/>
</dbReference>
<evidence type="ECO:0000259" key="1">
    <source>
        <dbReference type="PROSITE" id="PS51192"/>
    </source>
</evidence>
<dbReference type="InterPro" id="IPR050742">
    <property type="entry name" value="Helicase_Restrict-Modif_Enz"/>
</dbReference>
<name>A0A4R0XP51_9BURK</name>
<dbReference type="InterPro" id="IPR006935">
    <property type="entry name" value="Helicase/UvrB_N"/>
</dbReference>
<dbReference type="Proteomes" id="UP000294200">
    <property type="component" value="Unassembled WGS sequence"/>
</dbReference>
<dbReference type="SUPFAM" id="SSF52540">
    <property type="entry name" value="P-loop containing nucleoside triphosphate hydrolases"/>
    <property type="match status" value="1"/>
</dbReference>
<dbReference type="GO" id="GO:0005829">
    <property type="term" value="C:cytosol"/>
    <property type="evidence" value="ECO:0007669"/>
    <property type="project" value="TreeGrafter"/>
</dbReference>